<feature type="compositionally biased region" description="Low complexity" evidence="1">
    <location>
        <begin position="145"/>
        <end position="155"/>
    </location>
</feature>
<dbReference type="EMBL" id="CAJOBR010028906">
    <property type="protein sequence ID" value="CAF4983488.1"/>
    <property type="molecule type" value="Genomic_DNA"/>
</dbReference>
<sequence>DSMYDQNCGTTLVSQLLDSINDRLKTVHSPMEQQVQNQLPEYEMSVDNPDDDELWLSGHRSIFSSYGSYCRKTAPPLRDSQYEGFHWDLYEDRNYHHLAFEHEHHDAPPTCQAASLSEWSMRLSSGGIGGGGDTEDDADVEGDDTTSSSDPPRTSWHAIKSKSAHQ</sequence>
<dbReference type="Proteomes" id="UP000663848">
    <property type="component" value="Unassembled WGS sequence"/>
</dbReference>
<comment type="caution">
    <text evidence="2">The sequence shown here is derived from an EMBL/GenBank/DDBJ whole genome shotgun (WGS) entry which is preliminary data.</text>
</comment>
<feature type="compositionally biased region" description="Acidic residues" evidence="1">
    <location>
        <begin position="133"/>
        <end position="144"/>
    </location>
</feature>
<name>A0A821ZHD3_9BILA</name>
<dbReference type="AlphaFoldDB" id="A0A821ZHD3"/>
<evidence type="ECO:0000256" key="1">
    <source>
        <dbReference type="SAM" id="MobiDB-lite"/>
    </source>
</evidence>
<evidence type="ECO:0000313" key="2">
    <source>
        <dbReference type="EMBL" id="CAF4983488.1"/>
    </source>
</evidence>
<evidence type="ECO:0000313" key="3">
    <source>
        <dbReference type="Proteomes" id="UP000663848"/>
    </source>
</evidence>
<feature type="non-terminal residue" evidence="2">
    <location>
        <position position="166"/>
    </location>
</feature>
<feature type="region of interest" description="Disordered" evidence="1">
    <location>
        <begin position="122"/>
        <end position="166"/>
    </location>
</feature>
<feature type="non-terminal residue" evidence="2">
    <location>
        <position position="1"/>
    </location>
</feature>
<reference evidence="2" key="1">
    <citation type="submission" date="2021-02" db="EMBL/GenBank/DDBJ databases">
        <authorList>
            <person name="Nowell W R."/>
        </authorList>
    </citation>
    <scope>NUCLEOTIDE SEQUENCE</scope>
</reference>
<accession>A0A821ZHD3</accession>
<proteinExistence type="predicted"/>
<organism evidence="2 3">
    <name type="scientific">Rotaria socialis</name>
    <dbReference type="NCBI Taxonomy" id="392032"/>
    <lineage>
        <taxon>Eukaryota</taxon>
        <taxon>Metazoa</taxon>
        <taxon>Spiralia</taxon>
        <taxon>Gnathifera</taxon>
        <taxon>Rotifera</taxon>
        <taxon>Eurotatoria</taxon>
        <taxon>Bdelloidea</taxon>
        <taxon>Philodinida</taxon>
        <taxon>Philodinidae</taxon>
        <taxon>Rotaria</taxon>
    </lineage>
</organism>
<gene>
    <name evidence="2" type="ORF">QYT958_LOCUS36394</name>
</gene>
<protein>
    <submittedName>
        <fullName evidence="2">Uncharacterized protein</fullName>
    </submittedName>
</protein>